<evidence type="ECO:0000313" key="2">
    <source>
        <dbReference type="EMBL" id="KJU81919.1"/>
    </source>
</evidence>
<evidence type="ECO:0000313" key="3">
    <source>
        <dbReference type="Proteomes" id="UP000033423"/>
    </source>
</evidence>
<keyword evidence="1" id="KW-1133">Transmembrane helix</keyword>
<keyword evidence="3" id="KW-1185">Reference proteome</keyword>
<protein>
    <submittedName>
        <fullName evidence="2">Uncharacterized protein</fullName>
    </submittedName>
</protein>
<evidence type="ECO:0000256" key="1">
    <source>
        <dbReference type="SAM" id="Phobius"/>
    </source>
</evidence>
<accession>A0A0F3GIY4</accession>
<gene>
    <name evidence="2" type="ORF">MBAV_005888</name>
</gene>
<reference evidence="2 3" key="1">
    <citation type="submission" date="2015-02" db="EMBL/GenBank/DDBJ databases">
        <title>Single-cell genomics of uncultivated deep-branching MTB reveals a conserved set of magnetosome genes.</title>
        <authorList>
            <person name="Kolinko S."/>
            <person name="Richter M."/>
            <person name="Glockner F.O."/>
            <person name="Brachmann A."/>
            <person name="Schuler D."/>
        </authorList>
    </citation>
    <scope>NUCLEOTIDE SEQUENCE [LARGE SCALE GENOMIC DNA]</scope>
    <source>
        <strain evidence="2">TM-1</strain>
    </source>
</reference>
<comment type="caution">
    <text evidence="2">The sequence shown here is derived from an EMBL/GenBank/DDBJ whole genome shotgun (WGS) entry which is preliminary data.</text>
</comment>
<keyword evidence="1" id="KW-0472">Membrane</keyword>
<keyword evidence="1" id="KW-0812">Transmembrane</keyword>
<dbReference type="AlphaFoldDB" id="A0A0F3GIY4"/>
<organism evidence="2 3">
    <name type="scientific">Candidatus Magnetobacterium bavaricum</name>
    <dbReference type="NCBI Taxonomy" id="29290"/>
    <lineage>
        <taxon>Bacteria</taxon>
        <taxon>Pseudomonadati</taxon>
        <taxon>Nitrospirota</taxon>
        <taxon>Thermodesulfovibrionia</taxon>
        <taxon>Thermodesulfovibrionales</taxon>
        <taxon>Candidatus Magnetobacteriaceae</taxon>
        <taxon>Candidatus Magnetobacterium</taxon>
    </lineage>
</organism>
<sequence>MRHHIPKTFLHLNLLYIRYLCFFKLNFLFSSLSLTMLTLNIDSVVSKTPTSMLIIMIRLRLK</sequence>
<name>A0A0F3GIY4_9BACT</name>
<proteinExistence type="predicted"/>
<dbReference type="EMBL" id="LACI01002497">
    <property type="protein sequence ID" value="KJU81919.1"/>
    <property type="molecule type" value="Genomic_DNA"/>
</dbReference>
<feature type="transmembrane region" description="Helical" evidence="1">
    <location>
        <begin position="12"/>
        <end position="32"/>
    </location>
</feature>
<dbReference type="Proteomes" id="UP000033423">
    <property type="component" value="Unassembled WGS sequence"/>
</dbReference>